<comment type="caution">
    <text evidence="2">The sequence shown here is derived from an EMBL/GenBank/DDBJ whole genome shotgun (WGS) entry which is preliminary data.</text>
</comment>
<protein>
    <submittedName>
        <fullName evidence="2">Uncharacterized protein</fullName>
    </submittedName>
</protein>
<dbReference type="Proteomes" id="UP000600918">
    <property type="component" value="Unassembled WGS sequence"/>
</dbReference>
<evidence type="ECO:0000256" key="1">
    <source>
        <dbReference type="SAM" id="MobiDB-lite"/>
    </source>
</evidence>
<sequence>MFNEEKQCRAVISKEGADVRRHEVDAIFSRPHPTSLFRHEEEEEEEEEDEEKEDKDDGGETRKDRAKYRLPVPPRFTRSRETKEKEGGRDRSRDPSKVPELGARQNGSLVCRTDTLNIVDIEEEEEEEEEVVVVVVVEKEEKKQQQ</sequence>
<evidence type="ECO:0000313" key="2">
    <source>
        <dbReference type="EMBL" id="KAF7433922.1"/>
    </source>
</evidence>
<feature type="compositionally biased region" description="Basic and acidic residues" evidence="1">
    <location>
        <begin position="78"/>
        <end position="97"/>
    </location>
</feature>
<feature type="region of interest" description="Disordered" evidence="1">
    <location>
        <begin position="1"/>
        <end position="108"/>
    </location>
</feature>
<dbReference type="AlphaFoldDB" id="A0A834P9J7"/>
<evidence type="ECO:0000313" key="3">
    <source>
        <dbReference type="Proteomes" id="UP000600918"/>
    </source>
</evidence>
<feature type="compositionally biased region" description="Acidic residues" evidence="1">
    <location>
        <begin position="41"/>
        <end position="57"/>
    </location>
</feature>
<dbReference type="EMBL" id="JACSDY010000002">
    <property type="protein sequence ID" value="KAF7433922.1"/>
    <property type="molecule type" value="Genomic_DNA"/>
</dbReference>
<accession>A0A834P9J7</accession>
<proteinExistence type="predicted"/>
<name>A0A834P9J7_VESPE</name>
<gene>
    <name evidence="2" type="ORF">H0235_002113</name>
</gene>
<organism evidence="2 3">
    <name type="scientific">Vespula pensylvanica</name>
    <name type="common">Western yellow jacket</name>
    <name type="synonym">Wasp</name>
    <dbReference type="NCBI Taxonomy" id="30213"/>
    <lineage>
        <taxon>Eukaryota</taxon>
        <taxon>Metazoa</taxon>
        <taxon>Ecdysozoa</taxon>
        <taxon>Arthropoda</taxon>
        <taxon>Hexapoda</taxon>
        <taxon>Insecta</taxon>
        <taxon>Pterygota</taxon>
        <taxon>Neoptera</taxon>
        <taxon>Endopterygota</taxon>
        <taxon>Hymenoptera</taxon>
        <taxon>Apocrita</taxon>
        <taxon>Aculeata</taxon>
        <taxon>Vespoidea</taxon>
        <taxon>Vespidae</taxon>
        <taxon>Vespinae</taxon>
        <taxon>Vespula</taxon>
    </lineage>
</organism>
<reference evidence="2" key="1">
    <citation type="journal article" date="2020" name="G3 (Bethesda)">
        <title>High-Quality Assemblies for Three Invasive Social Wasps from the &lt;i&gt;Vespula&lt;/i&gt; Genus.</title>
        <authorList>
            <person name="Harrop T.W.R."/>
            <person name="Guhlin J."/>
            <person name="McLaughlin G.M."/>
            <person name="Permina E."/>
            <person name="Stockwell P."/>
            <person name="Gilligan J."/>
            <person name="Le Lec M.F."/>
            <person name="Gruber M.A.M."/>
            <person name="Quinn O."/>
            <person name="Lovegrove M."/>
            <person name="Duncan E.J."/>
            <person name="Remnant E.J."/>
            <person name="Van Eeckhoven J."/>
            <person name="Graham B."/>
            <person name="Knapp R.A."/>
            <person name="Langford K.W."/>
            <person name="Kronenberg Z."/>
            <person name="Press M.O."/>
            <person name="Eacker S.M."/>
            <person name="Wilson-Rankin E.E."/>
            <person name="Purcell J."/>
            <person name="Lester P.J."/>
            <person name="Dearden P.K."/>
        </authorList>
    </citation>
    <scope>NUCLEOTIDE SEQUENCE</scope>
    <source>
        <strain evidence="2">Volc-1</strain>
    </source>
</reference>
<keyword evidence="3" id="KW-1185">Reference proteome</keyword>
<feature type="compositionally biased region" description="Basic and acidic residues" evidence="1">
    <location>
        <begin position="15"/>
        <end position="25"/>
    </location>
</feature>